<keyword evidence="3" id="KW-0274">FAD</keyword>
<evidence type="ECO:0000256" key="1">
    <source>
        <dbReference type="ARBA" id="ARBA00001974"/>
    </source>
</evidence>
<comment type="cofactor">
    <cofactor evidence="1">
        <name>FAD</name>
        <dbReference type="ChEBI" id="CHEBI:57692"/>
    </cofactor>
</comment>
<dbReference type="PRINTS" id="PR00420">
    <property type="entry name" value="RNGMNOXGNASE"/>
</dbReference>
<evidence type="ECO:0000259" key="4">
    <source>
        <dbReference type="Pfam" id="PF01494"/>
    </source>
</evidence>
<evidence type="ECO:0000313" key="5">
    <source>
        <dbReference type="EMBL" id="NGO56165.1"/>
    </source>
</evidence>
<organism evidence="5 6">
    <name type="scientific">Allomesorhizobium camelthorni</name>
    <dbReference type="NCBI Taxonomy" id="475069"/>
    <lineage>
        <taxon>Bacteria</taxon>
        <taxon>Pseudomonadati</taxon>
        <taxon>Pseudomonadota</taxon>
        <taxon>Alphaproteobacteria</taxon>
        <taxon>Hyphomicrobiales</taxon>
        <taxon>Phyllobacteriaceae</taxon>
        <taxon>Allomesorhizobium</taxon>
    </lineage>
</organism>
<dbReference type="Proteomes" id="UP001642900">
    <property type="component" value="Unassembled WGS sequence"/>
</dbReference>
<dbReference type="EMBL" id="JAAKZF010000212">
    <property type="protein sequence ID" value="NGO56165.1"/>
    <property type="molecule type" value="Genomic_DNA"/>
</dbReference>
<keyword evidence="2" id="KW-0285">Flavoprotein</keyword>
<dbReference type="Pfam" id="PF01494">
    <property type="entry name" value="FAD_binding_3"/>
    <property type="match status" value="1"/>
</dbReference>
<dbReference type="InterPro" id="IPR036188">
    <property type="entry name" value="FAD/NAD-bd_sf"/>
</dbReference>
<dbReference type="PANTHER" id="PTHR43004">
    <property type="entry name" value="TRK SYSTEM POTASSIUM UPTAKE PROTEIN"/>
    <property type="match status" value="1"/>
</dbReference>
<evidence type="ECO:0000313" key="6">
    <source>
        <dbReference type="Proteomes" id="UP001642900"/>
    </source>
</evidence>
<keyword evidence="6" id="KW-1185">Reference proteome</keyword>
<feature type="domain" description="FAD-binding" evidence="4">
    <location>
        <begin position="26"/>
        <end position="362"/>
    </location>
</feature>
<name>A0A6G4WMW7_9HYPH</name>
<gene>
    <name evidence="5" type="ORF">G6N73_35320</name>
</gene>
<protein>
    <submittedName>
        <fullName evidence="5">FAD-dependent oxidoreductase</fullName>
    </submittedName>
</protein>
<dbReference type="InterPro" id="IPR050641">
    <property type="entry name" value="RIFMO-like"/>
</dbReference>
<dbReference type="GO" id="GO:0071949">
    <property type="term" value="F:FAD binding"/>
    <property type="evidence" value="ECO:0007669"/>
    <property type="project" value="InterPro"/>
</dbReference>
<evidence type="ECO:0000256" key="2">
    <source>
        <dbReference type="ARBA" id="ARBA00022630"/>
    </source>
</evidence>
<dbReference type="PANTHER" id="PTHR43004:SF19">
    <property type="entry name" value="BINDING MONOOXYGENASE, PUTATIVE (JCVI)-RELATED"/>
    <property type="match status" value="1"/>
</dbReference>
<accession>A0A6G4WMW7</accession>
<dbReference type="NCBIfam" id="NF006002">
    <property type="entry name" value="PRK08132.1"/>
    <property type="match status" value="1"/>
</dbReference>
<dbReference type="Gene3D" id="3.40.30.120">
    <property type="match status" value="1"/>
</dbReference>
<dbReference type="GO" id="GO:0016709">
    <property type="term" value="F:oxidoreductase activity, acting on paired donors, with incorporation or reduction of molecular oxygen, NAD(P)H as one donor, and incorporation of one atom of oxygen"/>
    <property type="evidence" value="ECO:0007669"/>
    <property type="project" value="UniProtKB-ARBA"/>
</dbReference>
<dbReference type="Gene3D" id="3.50.50.60">
    <property type="entry name" value="FAD/NAD(P)-binding domain"/>
    <property type="match status" value="1"/>
</dbReference>
<sequence>MPRYSYEPFGYAQPPELSGKAAPRRYPVAIVGAGPTGLSLAIDLALRGVPSVVLDDNDVVSVGSRAICWAKRTLEIFDRLGVSERMVEKGVTWKIGRVFHGDREIYSFDLLPEGGHKMPAFINLQQYYVEQYLVERARDFPDLIDLRFKNKVARVVKLPDGAAASVETPDGSYRLDADYLLACDGAKSIVRSALGLEFAGRLFEERFLIADIELNADFPSERRFWFEPTFHAGQSALLHKQPDNIYRIDLQLGWDADPERERRPENVRPRIERVLGRSDFDIDWVSVYTFQCRRLERFVHDRVIFVGDSAHIVSPFGARGGNGCVQDVDNLGWKLAAVVKGQAGQSLIESYNDERVRGADENIAHSSRATNFMTPKSVIEKMLRDEVLDLAADMEFARKLVNSGRLSMPCSLAGLPLQTPSPEAVLEAGSACKDAPLRRDGADVWLLNLLGGSFTLLSFGEHPRIEVNEIPHIHVARPGEGELQDISGLAFERYGDGLTYLLRPDQHVAAAFRMPDAASIRAAHQRALANVSMEAWP</sequence>
<dbReference type="InterPro" id="IPR002938">
    <property type="entry name" value="FAD-bd"/>
</dbReference>
<reference evidence="5 6" key="1">
    <citation type="submission" date="2020-02" db="EMBL/GenBank/DDBJ databases">
        <title>Genome sequence of strain CCNWXJ40-4.</title>
        <authorList>
            <person name="Gao J."/>
            <person name="Sun J."/>
        </authorList>
    </citation>
    <scope>NUCLEOTIDE SEQUENCE [LARGE SCALE GENOMIC DNA]</scope>
    <source>
        <strain evidence="5 6">CCNWXJ 40-4</strain>
    </source>
</reference>
<dbReference type="RefSeq" id="WP_165034486.1">
    <property type="nucleotide sequence ID" value="NZ_JAAKZF010000212.1"/>
</dbReference>
<dbReference type="Gene3D" id="3.30.70.2450">
    <property type="match status" value="1"/>
</dbReference>
<dbReference type="SUPFAM" id="SSF51905">
    <property type="entry name" value="FAD/NAD(P)-binding domain"/>
    <property type="match status" value="1"/>
</dbReference>
<evidence type="ECO:0000256" key="3">
    <source>
        <dbReference type="ARBA" id="ARBA00022827"/>
    </source>
</evidence>
<dbReference type="AlphaFoldDB" id="A0A6G4WMW7"/>
<comment type="caution">
    <text evidence="5">The sequence shown here is derived from an EMBL/GenBank/DDBJ whole genome shotgun (WGS) entry which is preliminary data.</text>
</comment>
<proteinExistence type="predicted"/>